<name>A0A5B6X3J9_9ROSI</name>
<dbReference type="OrthoDB" id="1724165at2759"/>
<dbReference type="CDD" id="cd01647">
    <property type="entry name" value="RT_LTR"/>
    <property type="match status" value="1"/>
</dbReference>
<dbReference type="PANTHER" id="PTHR32108">
    <property type="entry name" value="DNA-DIRECTED RNA POLYMERASE SUBUNIT ALPHA"/>
    <property type="match status" value="1"/>
</dbReference>
<dbReference type="InterPro" id="IPR043128">
    <property type="entry name" value="Rev_trsase/Diguanyl_cyclase"/>
</dbReference>
<sequence>MVEQLRKQPARISVLPLLLSLEVHRGALMKVLNETYVTKDISVNKLDRLVSNISVNNFIYFSDDEIPPRGMGSTKALHITTSCKGYTLPSVLIDNGSALNVLPLSTLNRLPIDSSHMKTCQNIVRAFDGTERRVMGRTDIPLLIGPNMYEVDFLVMDIKPSYNCLLGRLWIHSTGVVPSSLHQKLKLVTESRLVTINAEEDIIATVTNGAPYLEVNEEATEYSFRSLEFINATFILEGNDVPVPKISRTTRMGLQMMMGKGALPRKELGRHLQGGIQVPMLKEKRDHFGLGFRPDVRQRKKEIEKKQERRRARLSGEEVKWELMTFPHISQTFVLGGIIHPERGLLENENLYINAIHREGTEQRNLLGIRPYELRIVLNNWTAEEFPLFLNSFVLCTFFCAYHKSLDINDMSNDTTDSNVFFEQDVCVEESQDFEGDRDCDLSPYLLRMKQILPHEEVVENIVLEEGKVWKIGTCIAEETKQDLVELLQEFKDVFAWSYQDMPGLSTDIVVHRLPIREECKLVQQKPRRMRLDVVLKIKEEVKKQFDAGFLQVVKYSEWVANIVLVPKKDGMVQMCVDYRDLNKASLKDNFPLPHIDTLVDNTAGYSLFSFMDGFSGYNQIKMLPEDMEKTTFLTL</sequence>
<dbReference type="EMBL" id="SMMG02000001">
    <property type="protein sequence ID" value="KAA3487854.1"/>
    <property type="molecule type" value="Genomic_DNA"/>
</dbReference>
<dbReference type="AlphaFoldDB" id="A0A5B6X3J9"/>
<reference evidence="2" key="1">
    <citation type="journal article" date="2019" name="Plant Biotechnol. J.">
        <title>Genome sequencing of the Australian wild diploid species Gossypium australe highlights disease resistance and delayed gland morphogenesis.</title>
        <authorList>
            <person name="Cai Y."/>
            <person name="Cai X."/>
            <person name="Wang Q."/>
            <person name="Wang P."/>
            <person name="Zhang Y."/>
            <person name="Cai C."/>
            <person name="Xu Y."/>
            <person name="Wang K."/>
            <person name="Zhou Z."/>
            <person name="Wang C."/>
            <person name="Geng S."/>
            <person name="Li B."/>
            <person name="Dong Q."/>
            <person name="Hou Y."/>
            <person name="Wang H."/>
            <person name="Ai P."/>
            <person name="Liu Z."/>
            <person name="Yi F."/>
            <person name="Sun M."/>
            <person name="An G."/>
            <person name="Cheng J."/>
            <person name="Zhang Y."/>
            <person name="Shi Q."/>
            <person name="Xie Y."/>
            <person name="Shi X."/>
            <person name="Chang Y."/>
            <person name="Huang F."/>
            <person name="Chen Y."/>
            <person name="Hong S."/>
            <person name="Mi L."/>
            <person name="Sun Q."/>
            <person name="Zhang L."/>
            <person name="Zhou B."/>
            <person name="Peng R."/>
            <person name="Zhang X."/>
            <person name="Liu F."/>
        </authorList>
    </citation>
    <scope>NUCLEOTIDE SEQUENCE [LARGE SCALE GENOMIC DNA]</scope>
    <source>
        <strain evidence="2">cv. PA1801</strain>
    </source>
</reference>
<dbReference type="Gene3D" id="3.10.10.10">
    <property type="entry name" value="HIV Type 1 Reverse Transcriptase, subunit A, domain 1"/>
    <property type="match status" value="1"/>
</dbReference>
<evidence type="ECO:0000313" key="1">
    <source>
        <dbReference type="EMBL" id="KAA3487854.1"/>
    </source>
</evidence>
<keyword evidence="2" id="KW-1185">Reference proteome</keyword>
<proteinExistence type="predicted"/>
<dbReference type="Proteomes" id="UP000325315">
    <property type="component" value="Unassembled WGS sequence"/>
</dbReference>
<protein>
    <submittedName>
        <fullName evidence="1">Uncharacterized protein</fullName>
    </submittedName>
</protein>
<dbReference type="InterPro" id="IPR043502">
    <property type="entry name" value="DNA/RNA_pol_sf"/>
</dbReference>
<dbReference type="CDD" id="cd00303">
    <property type="entry name" value="retropepsin_like"/>
    <property type="match status" value="1"/>
</dbReference>
<comment type="caution">
    <text evidence="1">The sequence shown here is derived from an EMBL/GenBank/DDBJ whole genome shotgun (WGS) entry which is preliminary data.</text>
</comment>
<dbReference type="InterPro" id="IPR021109">
    <property type="entry name" value="Peptidase_aspartic_dom_sf"/>
</dbReference>
<gene>
    <name evidence="1" type="ORF">EPI10_031653</name>
</gene>
<dbReference type="SUPFAM" id="SSF56672">
    <property type="entry name" value="DNA/RNA polymerases"/>
    <property type="match status" value="1"/>
</dbReference>
<organism evidence="1 2">
    <name type="scientific">Gossypium australe</name>
    <dbReference type="NCBI Taxonomy" id="47621"/>
    <lineage>
        <taxon>Eukaryota</taxon>
        <taxon>Viridiplantae</taxon>
        <taxon>Streptophyta</taxon>
        <taxon>Embryophyta</taxon>
        <taxon>Tracheophyta</taxon>
        <taxon>Spermatophyta</taxon>
        <taxon>Magnoliopsida</taxon>
        <taxon>eudicotyledons</taxon>
        <taxon>Gunneridae</taxon>
        <taxon>Pentapetalae</taxon>
        <taxon>rosids</taxon>
        <taxon>malvids</taxon>
        <taxon>Malvales</taxon>
        <taxon>Malvaceae</taxon>
        <taxon>Malvoideae</taxon>
        <taxon>Gossypium</taxon>
    </lineage>
</organism>
<dbReference type="Gene3D" id="2.40.70.10">
    <property type="entry name" value="Acid Proteases"/>
    <property type="match status" value="1"/>
</dbReference>
<dbReference type="PANTHER" id="PTHR32108:SF5">
    <property type="entry name" value="DYNACTIN SUBUNIT 1-LIKE"/>
    <property type="match status" value="1"/>
</dbReference>
<accession>A0A5B6X3J9</accession>
<evidence type="ECO:0000313" key="2">
    <source>
        <dbReference type="Proteomes" id="UP000325315"/>
    </source>
</evidence>
<dbReference type="Gene3D" id="3.30.70.270">
    <property type="match status" value="1"/>
</dbReference>